<organism evidence="2 3">
    <name type="scientific">Sulfitobacter sediminilitoris</name>
    <dbReference type="NCBI Taxonomy" id="2698830"/>
    <lineage>
        <taxon>Bacteria</taxon>
        <taxon>Pseudomonadati</taxon>
        <taxon>Pseudomonadota</taxon>
        <taxon>Alphaproteobacteria</taxon>
        <taxon>Rhodobacterales</taxon>
        <taxon>Roseobacteraceae</taxon>
        <taxon>Sulfitobacter</taxon>
    </lineage>
</organism>
<dbReference type="AlphaFoldDB" id="A0A6P0CHG7"/>
<dbReference type="RefSeq" id="WP_164355800.1">
    <property type="nucleotide sequence ID" value="NZ_JAABNT010000023.1"/>
</dbReference>
<evidence type="ECO:0000256" key="1">
    <source>
        <dbReference type="SAM" id="SignalP"/>
    </source>
</evidence>
<name>A0A6P0CHG7_9RHOB</name>
<sequence>MDLRLIALLPLALASAVLAQQSTEFPTNQKFIIQLTSSQFASGFGEYLVPPLLKAFEKTGMVYAYDSEADFAATIETGADVGKWYEADDAADVAKVWLYERFVTVGLSPAEIDIEPHGKLTPSFSVTVRLVTPDQDRVDELNCLIALATRELAARYRAKGHFWVNGSGCARK</sequence>
<gene>
    <name evidence="2" type="ORF">GV827_20835</name>
</gene>
<protein>
    <submittedName>
        <fullName evidence="2">Uncharacterized protein</fullName>
    </submittedName>
</protein>
<keyword evidence="1" id="KW-0732">Signal</keyword>
<dbReference type="EMBL" id="JAABNT010000023">
    <property type="protein sequence ID" value="NEK24820.1"/>
    <property type="molecule type" value="Genomic_DNA"/>
</dbReference>
<feature type="signal peptide" evidence="1">
    <location>
        <begin position="1"/>
        <end position="19"/>
    </location>
</feature>
<feature type="chain" id="PRO_5026664351" evidence="1">
    <location>
        <begin position="20"/>
        <end position="172"/>
    </location>
</feature>
<accession>A0A6P0CHG7</accession>
<evidence type="ECO:0000313" key="3">
    <source>
        <dbReference type="Proteomes" id="UP000468591"/>
    </source>
</evidence>
<comment type="caution">
    <text evidence="2">The sequence shown here is derived from an EMBL/GenBank/DDBJ whole genome shotgun (WGS) entry which is preliminary data.</text>
</comment>
<proteinExistence type="predicted"/>
<reference evidence="2 3" key="1">
    <citation type="submission" date="2020-01" db="EMBL/GenBank/DDBJ databases">
        <title>Sulfitobacter sediminilitoris sp. nov., isolated from a tidal flat.</title>
        <authorList>
            <person name="Park S."/>
            <person name="Yoon J.-H."/>
        </authorList>
    </citation>
    <scope>NUCLEOTIDE SEQUENCE [LARGE SCALE GENOMIC DNA]</scope>
    <source>
        <strain evidence="2 3">JBTF-M27</strain>
    </source>
</reference>
<keyword evidence="3" id="KW-1185">Reference proteome</keyword>
<evidence type="ECO:0000313" key="2">
    <source>
        <dbReference type="EMBL" id="NEK24820.1"/>
    </source>
</evidence>
<dbReference type="Proteomes" id="UP000468591">
    <property type="component" value="Unassembled WGS sequence"/>
</dbReference>